<sequence>MKKNALVTGGSSGIGRAIVIRLAKEGYRVITCGRQIDKLIALKEELKAQGYTIFPIKTDLRSEESINQLFAKIRKKFGSLDVLINAAAVGYKAP</sequence>
<dbReference type="Gene3D" id="3.40.50.720">
    <property type="entry name" value="NAD(P)-binding Rossmann-like Domain"/>
    <property type="match status" value="1"/>
</dbReference>
<dbReference type="GO" id="GO:0016491">
    <property type="term" value="F:oxidoreductase activity"/>
    <property type="evidence" value="ECO:0007669"/>
    <property type="project" value="UniProtKB-KW"/>
</dbReference>
<evidence type="ECO:0000256" key="1">
    <source>
        <dbReference type="ARBA" id="ARBA00006484"/>
    </source>
</evidence>
<dbReference type="PANTHER" id="PTHR43115">
    <property type="entry name" value="DEHYDROGENASE/REDUCTASE SDR FAMILY MEMBER 11"/>
    <property type="match status" value="1"/>
</dbReference>
<evidence type="ECO:0000313" key="3">
    <source>
        <dbReference type="EMBL" id="SVD82204.1"/>
    </source>
</evidence>
<feature type="non-terminal residue" evidence="3">
    <location>
        <position position="94"/>
    </location>
</feature>
<gene>
    <name evidence="3" type="ORF">METZ01_LOCUS435058</name>
</gene>
<name>A0A382YG59_9ZZZZ</name>
<reference evidence="3" key="1">
    <citation type="submission" date="2018-05" db="EMBL/GenBank/DDBJ databases">
        <authorList>
            <person name="Lanie J.A."/>
            <person name="Ng W.-L."/>
            <person name="Kazmierczak K.M."/>
            <person name="Andrzejewski T.M."/>
            <person name="Davidsen T.M."/>
            <person name="Wayne K.J."/>
            <person name="Tettelin H."/>
            <person name="Glass J.I."/>
            <person name="Rusch D."/>
            <person name="Podicherti R."/>
            <person name="Tsui H.-C.T."/>
            <person name="Winkler M.E."/>
        </authorList>
    </citation>
    <scope>NUCLEOTIDE SEQUENCE</scope>
</reference>
<dbReference type="Pfam" id="PF00106">
    <property type="entry name" value="adh_short"/>
    <property type="match status" value="1"/>
</dbReference>
<dbReference type="PRINTS" id="PR00081">
    <property type="entry name" value="GDHRDH"/>
</dbReference>
<dbReference type="PANTHER" id="PTHR43115:SF4">
    <property type="entry name" value="DEHYDROGENASE_REDUCTASE SDR FAMILY MEMBER 11"/>
    <property type="match status" value="1"/>
</dbReference>
<comment type="similarity">
    <text evidence="1">Belongs to the short-chain dehydrogenases/reductases (SDR) family.</text>
</comment>
<proteinExistence type="inferred from homology"/>
<dbReference type="SUPFAM" id="SSF51735">
    <property type="entry name" value="NAD(P)-binding Rossmann-fold domains"/>
    <property type="match status" value="1"/>
</dbReference>
<protein>
    <recommendedName>
        <fullName evidence="4">SDR family NAD(P)-dependent oxidoreductase</fullName>
    </recommendedName>
</protein>
<dbReference type="EMBL" id="UINC01175536">
    <property type="protein sequence ID" value="SVD82204.1"/>
    <property type="molecule type" value="Genomic_DNA"/>
</dbReference>
<evidence type="ECO:0008006" key="4">
    <source>
        <dbReference type="Google" id="ProtNLM"/>
    </source>
</evidence>
<dbReference type="InterPro" id="IPR036291">
    <property type="entry name" value="NAD(P)-bd_dom_sf"/>
</dbReference>
<organism evidence="3">
    <name type="scientific">marine metagenome</name>
    <dbReference type="NCBI Taxonomy" id="408172"/>
    <lineage>
        <taxon>unclassified sequences</taxon>
        <taxon>metagenomes</taxon>
        <taxon>ecological metagenomes</taxon>
    </lineage>
</organism>
<dbReference type="InterPro" id="IPR002347">
    <property type="entry name" value="SDR_fam"/>
</dbReference>
<evidence type="ECO:0000256" key="2">
    <source>
        <dbReference type="ARBA" id="ARBA00023002"/>
    </source>
</evidence>
<accession>A0A382YG59</accession>
<dbReference type="AlphaFoldDB" id="A0A382YG59"/>
<keyword evidence="2" id="KW-0560">Oxidoreductase</keyword>